<accession>X1A191</accession>
<evidence type="ECO:0000256" key="2">
    <source>
        <dbReference type="ARBA" id="ARBA00022481"/>
    </source>
</evidence>
<feature type="transmembrane region" description="Helical" evidence="6">
    <location>
        <begin position="6"/>
        <end position="30"/>
    </location>
</feature>
<evidence type="ECO:0000256" key="6">
    <source>
        <dbReference type="SAM" id="Phobius"/>
    </source>
</evidence>
<name>X1A191_9ZZZZ</name>
<protein>
    <recommendedName>
        <fullName evidence="8">Type II secretion system protein GspG C-terminal domain-containing protein</fullName>
    </recommendedName>
</protein>
<keyword evidence="5 6" id="KW-0472">Membrane</keyword>
<dbReference type="GO" id="GO:0016020">
    <property type="term" value="C:membrane"/>
    <property type="evidence" value="ECO:0007669"/>
    <property type="project" value="UniProtKB-SubCell"/>
</dbReference>
<evidence type="ECO:0000256" key="1">
    <source>
        <dbReference type="ARBA" id="ARBA00004167"/>
    </source>
</evidence>
<gene>
    <name evidence="7" type="ORF">S01H4_15059</name>
</gene>
<organism evidence="7">
    <name type="scientific">marine sediment metagenome</name>
    <dbReference type="NCBI Taxonomy" id="412755"/>
    <lineage>
        <taxon>unclassified sequences</taxon>
        <taxon>metagenomes</taxon>
        <taxon>ecological metagenomes</taxon>
    </lineage>
</organism>
<dbReference type="PANTHER" id="PTHR30093:SF44">
    <property type="entry name" value="TYPE II SECRETION SYSTEM CORE PROTEIN G"/>
    <property type="match status" value="1"/>
</dbReference>
<dbReference type="NCBIfam" id="TIGR02532">
    <property type="entry name" value="IV_pilin_GFxxxE"/>
    <property type="match status" value="1"/>
</dbReference>
<dbReference type="EMBL" id="BART01006600">
    <property type="protein sequence ID" value="GAG66503.1"/>
    <property type="molecule type" value="Genomic_DNA"/>
</dbReference>
<dbReference type="PROSITE" id="PS00409">
    <property type="entry name" value="PROKAR_NTER_METHYL"/>
    <property type="match status" value="1"/>
</dbReference>
<comment type="caution">
    <text evidence="7">The sequence shown here is derived from an EMBL/GenBank/DDBJ whole genome shotgun (WGS) entry which is preliminary data.</text>
</comment>
<evidence type="ECO:0000313" key="7">
    <source>
        <dbReference type="EMBL" id="GAG66503.1"/>
    </source>
</evidence>
<dbReference type="Pfam" id="PF07963">
    <property type="entry name" value="N_methyl"/>
    <property type="match status" value="1"/>
</dbReference>
<reference evidence="7" key="1">
    <citation type="journal article" date="2014" name="Front. Microbiol.">
        <title>High frequency of phylogenetically diverse reductive dehalogenase-homologous genes in deep subseafloor sedimentary metagenomes.</title>
        <authorList>
            <person name="Kawai M."/>
            <person name="Futagami T."/>
            <person name="Toyoda A."/>
            <person name="Takaki Y."/>
            <person name="Nishi S."/>
            <person name="Hori S."/>
            <person name="Arai W."/>
            <person name="Tsubouchi T."/>
            <person name="Morono Y."/>
            <person name="Uchiyama I."/>
            <person name="Ito T."/>
            <person name="Fujiyama A."/>
            <person name="Inagaki F."/>
            <person name="Takami H."/>
        </authorList>
    </citation>
    <scope>NUCLEOTIDE SEQUENCE</scope>
    <source>
        <strain evidence="7">Expedition CK06-06</strain>
    </source>
</reference>
<sequence length="146" mass="15393">MKSRKGFTLIELMVVILIVGILAAVAIPIMRGRIDSAKWSEGKAAAGSIRTAARAFCAEKGPGWGGTWANVTLADLGFNLTLAAEAGDLDGKYFSDEAYAIDFTAYDTYDVTVTAGDSVNRDDAPSTPAVIELDQAGNWTEDGVAQ</sequence>
<comment type="subcellular location">
    <subcellularLocation>
        <location evidence="1">Membrane</location>
        <topology evidence="1">Single-pass membrane protein</topology>
    </subcellularLocation>
</comment>
<evidence type="ECO:0000256" key="5">
    <source>
        <dbReference type="ARBA" id="ARBA00023136"/>
    </source>
</evidence>
<evidence type="ECO:0008006" key="8">
    <source>
        <dbReference type="Google" id="ProtNLM"/>
    </source>
</evidence>
<proteinExistence type="predicted"/>
<dbReference type="Gene3D" id="3.30.700.10">
    <property type="entry name" value="Glycoprotein, Type 4 Pilin"/>
    <property type="match status" value="1"/>
</dbReference>
<dbReference type="AlphaFoldDB" id="X1A191"/>
<dbReference type="InterPro" id="IPR012902">
    <property type="entry name" value="N_methyl_site"/>
</dbReference>
<dbReference type="PANTHER" id="PTHR30093">
    <property type="entry name" value="GENERAL SECRETION PATHWAY PROTEIN G"/>
    <property type="match status" value="1"/>
</dbReference>
<dbReference type="SUPFAM" id="SSF54523">
    <property type="entry name" value="Pili subunits"/>
    <property type="match status" value="1"/>
</dbReference>
<evidence type="ECO:0000256" key="4">
    <source>
        <dbReference type="ARBA" id="ARBA00022989"/>
    </source>
</evidence>
<keyword evidence="4 6" id="KW-1133">Transmembrane helix</keyword>
<keyword evidence="2" id="KW-0488">Methylation</keyword>
<keyword evidence="3 6" id="KW-0812">Transmembrane</keyword>
<dbReference type="InterPro" id="IPR045584">
    <property type="entry name" value="Pilin-like"/>
</dbReference>
<evidence type="ECO:0000256" key="3">
    <source>
        <dbReference type="ARBA" id="ARBA00022692"/>
    </source>
</evidence>